<dbReference type="GO" id="GO:0051213">
    <property type="term" value="F:dioxygenase activity"/>
    <property type="evidence" value="ECO:0007669"/>
    <property type="project" value="UniProtKB-KW"/>
</dbReference>
<protein>
    <submittedName>
        <fullName evidence="3">Alpha-ketoglutarate-dependent dioxygenase AlkB</fullName>
    </submittedName>
</protein>
<feature type="domain" description="Fe2OG dioxygenase" evidence="2">
    <location>
        <begin position="135"/>
        <end position="233"/>
    </location>
</feature>
<evidence type="ECO:0000259" key="2">
    <source>
        <dbReference type="PROSITE" id="PS51471"/>
    </source>
</evidence>
<evidence type="ECO:0000313" key="4">
    <source>
        <dbReference type="Proteomes" id="UP001595685"/>
    </source>
</evidence>
<dbReference type="InterPro" id="IPR005123">
    <property type="entry name" value="Oxoglu/Fe-dep_dioxygenase_dom"/>
</dbReference>
<dbReference type="SUPFAM" id="SSF51197">
    <property type="entry name" value="Clavaminate synthase-like"/>
    <property type="match status" value="1"/>
</dbReference>
<gene>
    <name evidence="3" type="ORF">ACFOLH_16460</name>
</gene>
<dbReference type="PANTHER" id="PTHR31212:SF4">
    <property type="entry name" value="ALPHA-KETOGLUTARATE-DEPENDENT DIOXYGENASE ALKB HOMOLOG 3"/>
    <property type="match status" value="1"/>
</dbReference>
<dbReference type="InterPro" id="IPR032854">
    <property type="entry name" value="ALKBH3"/>
</dbReference>
<evidence type="ECO:0000256" key="1">
    <source>
        <dbReference type="SAM" id="MobiDB-lite"/>
    </source>
</evidence>
<proteinExistence type="predicted"/>
<keyword evidence="4" id="KW-1185">Reference proteome</keyword>
<dbReference type="PANTHER" id="PTHR31212">
    <property type="entry name" value="ALPHA-KETOGLUTARATE-DEPENDENT DIOXYGENASE ALKB HOMOLOG 3"/>
    <property type="match status" value="1"/>
</dbReference>
<sequence length="235" mass="25548">MEVALQPSLFDSLGPADPPAGLPDSRADLGVRSGAGDEPCAPALGPLGSTVERVTLSGGAWVDVRPGWVSGSAEMFTRLVERVPWEEERRVMYDRVVAVPRLLSWYGEHDAWPDPLLARARDALNEHYAADERERFVSAGMCFYRDGRDGVAWHGDRIGRSRREDVMVGIVSFGAPRALLLRPVGGGASLRYTLGHGDLLVMGGACQRTWEHSVPKTARAVGPRISVQLRPRGVA</sequence>
<reference evidence="4" key="1">
    <citation type="journal article" date="2019" name="Int. J. Syst. Evol. Microbiol.">
        <title>The Global Catalogue of Microorganisms (GCM) 10K type strain sequencing project: providing services to taxonomists for standard genome sequencing and annotation.</title>
        <authorList>
            <consortium name="The Broad Institute Genomics Platform"/>
            <consortium name="The Broad Institute Genome Sequencing Center for Infectious Disease"/>
            <person name="Wu L."/>
            <person name="Ma J."/>
        </authorList>
    </citation>
    <scope>NUCLEOTIDE SEQUENCE [LARGE SCALE GENOMIC DNA]</scope>
    <source>
        <strain evidence="4">NCAIM B.02333</strain>
    </source>
</reference>
<dbReference type="InterPro" id="IPR037151">
    <property type="entry name" value="AlkB-like_sf"/>
</dbReference>
<organism evidence="3 4">
    <name type="scientific">Aquipuribacter hungaricus</name>
    <dbReference type="NCBI Taxonomy" id="545624"/>
    <lineage>
        <taxon>Bacteria</taxon>
        <taxon>Bacillati</taxon>
        <taxon>Actinomycetota</taxon>
        <taxon>Actinomycetes</taxon>
        <taxon>Micrococcales</taxon>
        <taxon>Intrasporangiaceae</taxon>
        <taxon>Aquipuribacter</taxon>
    </lineage>
</organism>
<keyword evidence="3" id="KW-0560">Oxidoreductase</keyword>
<dbReference type="EMBL" id="JBHRWW010000014">
    <property type="protein sequence ID" value="MFC3689944.1"/>
    <property type="molecule type" value="Genomic_DNA"/>
</dbReference>
<dbReference type="Gene3D" id="2.60.120.590">
    <property type="entry name" value="Alpha-ketoglutarate-dependent dioxygenase AlkB-like"/>
    <property type="match status" value="1"/>
</dbReference>
<dbReference type="Proteomes" id="UP001595685">
    <property type="component" value="Unassembled WGS sequence"/>
</dbReference>
<dbReference type="InterPro" id="IPR027450">
    <property type="entry name" value="AlkB-like"/>
</dbReference>
<dbReference type="PROSITE" id="PS51471">
    <property type="entry name" value="FE2OG_OXY"/>
    <property type="match status" value="1"/>
</dbReference>
<dbReference type="Pfam" id="PF13532">
    <property type="entry name" value="2OG-FeII_Oxy_2"/>
    <property type="match status" value="1"/>
</dbReference>
<keyword evidence="3" id="KW-0223">Dioxygenase</keyword>
<feature type="region of interest" description="Disordered" evidence="1">
    <location>
        <begin position="1"/>
        <end position="38"/>
    </location>
</feature>
<dbReference type="RefSeq" id="WP_340289648.1">
    <property type="nucleotide sequence ID" value="NZ_JBBEOI010000010.1"/>
</dbReference>
<name>A0ABV7WKP2_9MICO</name>
<comment type="caution">
    <text evidence="3">The sequence shown here is derived from an EMBL/GenBank/DDBJ whole genome shotgun (WGS) entry which is preliminary data.</text>
</comment>
<evidence type="ECO:0000313" key="3">
    <source>
        <dbReference type="EMBL" id="MFC3689944.1"/>
    </source>
</evidence>
<accession>A0ABV7WKP2</accession>